<keyword evidence="1" id="KW-0175">Coiled coil</keyword>
<reference evidence="3" key="3">
    <citation type="submission" date="2011-06" db="EMBL/GenBank/DDBJ databases">
        <title>Complete genome sequence of Pseudomonas stutzeri strain CGMCC 1.1803.</title>
        <authorList>
            <person name="Yan Y."/>
            <person name="Chen M."/>
            <person name="Lu W."/>
            <person name="Zhang W."/>
            <person name="Ping S."/>
            <person name="Lin M."/>
        </authorList>
    </citation>
    <scope>NUCLEOTIDE SEQUENCE [LARGE SCALE GENOMIC DNA]</scope>
    <source>
        <strain evidence="3">ATCC 17588 / DSM 5190 / CCUG 11256 / JCM 5965 / LMG 11199 / NCIMB 11358 / Stanier 221</strain>
    </source>
</reference>
<reference key="2">
    <citation type="submission" date="2011-06" db="EMBL/GenBank/DDBJ databases">
        <title>Complete Genome Sequence of Pseudomonas stutzeri Strain CGMCC 1.1803.</title>
        <authorList>
            <person name="Yan Y."/>
            <person name="Chen M."/>
            <person name="Lu W."/>
            <person name="Zhang W."/>
            <person name="Ping S."/>
            <person name="Lin M."/>
        </authorList>
    </citation>
    <scope>NUCLEOTIDE SEQUENCE</scope>
    <source>
        <strain>ATCC 17588</strain>
    </source>
</reference>
<dbReference type="EMBL" id="CP002881">
    <property type="protein sequence ID" value="AEJ05754.1"/>
    <property type="molecule type" value="Genomic_DNA"/>
</dbReference>
<dbReference type="AlphaFoldDB" id="F8H282"/>
<organism evidence="2 3">
    <name type="scientific">Stutzerimonas stutzeri (strain ATCC 17588 / DSM 5190 / CCUG 11256 / JCM 5965 / LMG 11199 / NBRC 14165 / NCIMB 11358 / Stanier 221)</name>
    <name type="common">Pseudomonas stutzeri</name>
    <dbReference type="NCBI Taxonomy" id="96563"/>
    <lineage>
        <taxon>Bacteria</taxon>
        <taxon>Pseudomonadati</taxon>
        <taxon>Pseudomonadota</taxon>
        <taxon>Gammaproteobacteria</taxon>
        <taxon>Pseudomonadales</taxon>
        <taxon>Pseudomonadaceae</taxon>
        <taxon>Stutzerimonas</taxon>
    </lineage>
</organism>
<proteinExistence type="predicted"/>
<name>F8H282_STUS2</name>
<evidence type="ECO:0000256" key="1">
    <source>
        <dbReference type="SAM" id="Coils"/>
    </source>
</evidence>
<protein>
    <submittedName>
        <fullName evidence="2">Uncharacterized protein</fullName>
    </submittedName>
</protein>
<feature type="coiled-coil region" evidence="1">
    <location>
        <begin position="247"/>
        <end position="293"/>
    </location>
</feature>
<gene>
    <name evidence="2" type="ordered locus">PSTAB_2473</name>
</gene>
<evidence type="ECO:0000313" key="3">
    <source>
        <dbReference type="Proteomes" id="UP000008932"/>
    </source>
</evidence>
<dbReference type="NCBIfam" id="TIGR03748">
    <property type="entry name" value="conj_PilL"/>
    <property type="match status" value="1"/>
</dbReference>
<reference evidence="2 3" key="1">
    <citation type="journal article" date="2011" name="J. Bacteriol.">
        <title>Complete Genome Sequence of the Type Strain Pseudomonas stutzeri CGMCC 1.1803.</title>
        <authorList>
            <person name="Chen M."/>
            <person name="Yan Y."/>
            <person name="Zhang W."/>
            <person name="Lu W."/>
            <person name="Wang J."/>
            <person name="Ping S."/>
            <person name="Lin M."/>
        </authorList>
    </citation>
    <scope>NUCLEOTIDE SEQUENCE [LARGE SCALE GENOMIC DNA]</scope>
    <source>
        <strain evidence="3">ATCC 17588 / DSM 5190 / CCUG 11256 / JCM 5965 / LMG 11199 / NCIMB 11358 / Stanier 221</strain>
    </source>
</reference>
<accession>F8H282</accession>
<dbReference type="HOGENOM" id="CLU_670605_0_0_6"/>
<dbReference type="KEGG" id="psz:PSTAB_2473"/>
<dbReference type="InterPro" id="IPR022260">
    <property type="entry name" value="Integr_conj_element_PilL"/>
</dbReference>
<sequence>MFADLALRNVDGHAWTFESRAMHAINSYRSCLLLAALAAGCTTPPAPSPVPDEVATPSQDVPFTRYGRYNLVELTPTVAQQDLLLQVVDVSIPDTLNANVADALRHVLQRSGYQLCNGRETDTLGSLPLPAAHYHLGPLQLRNALLALAGPARTLHVDHSARRVCFIQPFNKPADAPPATADTEPDVVGGVAAMTTMPGRGQHRLGTLLRAATITWLLLISAAVVIDHVALSGLAAQVETSTPSLQVDVLEERLAERVQQIEQAQQQPDALPQARYEAERQALEQRLDAIEQALGSRPTADNLLPLQARIEQLEMRLTAPRPTPPATTRPRVSAPAKPKIIEPPFRVIGVELRAGEQFLSILPSISDALSQVRLLRPGEAEAGWHLETIEANTAVFRYGEDTRRLPVPVQ</sequence>
<evidence type="ECO:0000313" key="2">
    <source>
        <dbReference type="EMBL" id="AEJ05754.1"/>
    </source>
</evidence>
<dbReference type="Proteomes" id="UP000008932">
    <property type="component" value="Chromosome"/>
</dbReference>